<dbReference type="InterPro" id="IPR010093">
    <property type="entry name" value="SinI_DNA-bd"/>
</dbReference>
<name>A0A0U1QQ48_9BACL</name>
<dbReference type="AlphaFoldDB" id="A0A0U1QQ48"/>
<protein>
    <recommendedName>
        <fullName evidence="1">Helix-turn-helix domain-containing protein</fullName>
    </recommendedName>
</protein>
<dbReference type="Proteomes" id="UP000035553">
    <property type="component" value="Unassembled WGS sequence"/>
</dbReference>
<evidence type="ECO:0000313" key="2">
    <source>
        <dbReference type="EMBL" id="KLI02930.1"/>
    </source>
</evidence>
<dbReference type="InterPro" id="IPR009061">
    <property type="entry name" value="DNA-bd_dom_put_sf"/>
</dbReference>
<dbReference type="EMBL" id="AFVQ02000066">
    <property type="protein sequence ID" value="KLI02930.1"/>
    <property type="molecule type" value="Genomic_DNA"/>
</dbReference>
<reference evidence="2 3" key="1">
    <citation type="journal article" date="2011" name="J. Bacteriol.">
        <title>Draft genome sequence of Sporolactobacillus inulinus strain CASD, an efficient D-lactic acid-producing bacterium with high-concentration lactate tolerance capability.</title>
        <authorList>
            <person name="Yu B."/>
            <person name="Su F."/>
            <person name="Wang L."/>
            <person name="Xu K."/>
            <person name="Zhao B."/>
            <person name="Xu P."/>
        </authorList>
    </citation>
    <scope>NUCLEOTIDE SEQUENCE [LARGE SCALE GENOMIC DNA]</scope>
    <source>
        <strain evidence="2 3">CASD</strain>
    </source>
</reference>
<keyword evidence="3" id="KW-1185">Reference proteome</keyword>
<gene>
    <name evidence="2" type="ORF">SINU_05240</name>
</gene>
<evidence type="ECO:0000313" key="3">
    <source>
        <dbReference type="Proteomes" id="UP000035553"/>
    </source>
</evidence>
<comment type="caution">
    <text evidence="2">The sequence shown here is derived from an EMBL/GenBank/DDBJ whole genome shotgun (WGS) entry which is preliminary data.</text>
</comment>
<dbReference type="OrthoDB" id="2426620at2"/>
<evidence type="ECO:0000259" key="1">
    <source>
        <dbReference type="Pfam" id="PF12728"/>
    </source>
</evidence>
<dbReference type="SUPFAM" id="SSF46955">
    <property type="entry name" value="Putative DNA-binding domain"/>
    <property type="match status" value="1"/>
</dbReference>
<accession>A0A0U1QQ48</accession>
<proteinExistence type="predicted"/>
<dbReference type="GO" id="GO:0003677">
    <property type="term" value="F:DNA binding"/>
    <property type="evidence" value="ECO:0007669"/>
    <property type="project" value="InterPro"/>
</dbReference>
<sequence>MMRTIDYDQIEMWDSVRTLSKINRQQAKVVLKATIERSFRQVGIVLPKLSSRSLKLPKRDELNQLKQLEKKLNNAAEQQMIDDDLLAEYIDGLIQLTANNQPKFRKAVTVSLLKQGRIKRRINRTAHTQPIMTSSLKEETKPFYTPKEVGEKLGLSDQTIRRLCEKGKFSEAYQTEGGHWRIPRDAFITTSKQDEQAEIVLQRIDEKNRRSGDVDEFNL</sequence>
<organism evidence="2 3">
    <name type="scientific">Sporolactobacillus inulinus CASD</name>
    <dbReference type="NCBI Taxonomy" id="1069536"/>
    <lineage>
        <taxon>Bacteria</taxon>
        <taxon>Bacillati</taxon>
        <taxon>Bacillota</taxon>
        <taxon>Bacilli</taxon>
        <taxon>Bacillales</taxon>
        <taxon>Sporolactobacillaceae</taxon>
        <taxon>Sporolactobacillus</taxon>
    </lineage>
</organism>
<dbReference type="Pfam" id="PF12728">
    <property type="entry name" value="HTH_17"/>
    <property type="match status" value="1"/>
</dbReference>
<dbReference type="InterPro" id="IPR041657">
    <property type="entry name" value="HTH_17"/>
</dbReference>
<dbReference type="NCBIfam" id="TIGR01764">
    <property type="entry name" value="excise"/>
    <property type="match status" value="1"/>
</dbReference>
<dbReference type="STRING" id="1069536.SINU_05240"/>
<feature type="domain" description="Helix-turn-helix" evidence="1">
    <location>
        <begin position="143"/>
        <end position="187"/>
    </location>
</feature>
<dbReference type="RefSeq" id="WP_010024966.1">
    <property type="nucleotide sequence ID" value="NZ_AFVQ02000066.1"/>
</dbReference>